<dbReference type="Pfam" id="PF22091">
    <property type="entry name" value="DUF6941"/>
    <property type="match status" value="1"/>
</dbReference>
<dbReference type="RefSeq" id="WP_006839189.1">
    <property type="nucleotide sequence ID" value="NZ_GG667191.1"/>
</dbReference>
<accession>C0XTX6</accession>
<organism evidence="1 2">
    <name type="scientific">Corynebacterium lipophiloflavum (strain ATCC 700352 / DSM 44291 / CCUG 37336 / JCM 10383 / DMMZ 1944)</name>
    <dbReference type="NCBI Taxonomy" id="525263"/>
    <lineage>
        <taxon>Bacteria</taxon>
        <taxon>Bacillati</taxon>
        <taxon>Actinomycetota</taxon>
        <taxon>Actinomycetes</taxon>
        <taxon>Mycobacteriales</taxon>
        <taxon>Corynebacteriaceae</taxon>
        <taxon>Corynebacterium</taxon>
    </lineage>
</organism>
<dbReference type="EMBL" id="ACHJ01000158">
    <property type="protein sequence ID" value="EEI16310.1"/>
    <property type="molecule type" value="Genomic_DNA"/>
</dbReference>
<dbReference type="InterPro" id="IPR054221">
    <property type="entry name" value="DUF6941"/>
</dbReference>
<dbReference type="OrthoDB" id="5118451at2"/>
<evidence type="ECO:0000313" key="2">
    <source>
        <dbReference type="Proteomes" id="UP000006196"/>
    </source>
</evidence>
<dbReference type="HOGENOM" id="CLU_156436_0_0_11"/>
<evidence type="ECO:0000313" key="1">
    <source>
        <dbReference type="EMBL" id="EEI16310.1"/>
    </source>
</evidence>
<comment type="caution">
    <text evidence="1">The sequence shown here is derived from an EMBL/GenBank/DDBJ whole genome shotgun (WGS) entry which is preliminary data.</text>
</comment>
<dbReference type="AlphaFoldDB" id="C0XTX6"/>
<name>C0XTX6_CORLD</name>
<dbReference type="eggNOG" id="ENOG5032JX5">
    <property type="taxonomic scope" value="Bacteria"/>
</dbReference>
<reference evidence="1" key="1">
    <citation type="submission" date="2009-01" db="EMBL/GenBank/DDBJ databases">
        <authorList>
            <person name="Qin X."/>
            <person name="Bachman B."/>
            <person name="Battles P."/>
            <person name="Bell A."/>
            <person name="Bess C."/>
            <person name="Bickham C."/>
            <person name="Chaboub L."/>
            <person name="Chen D."/>
            <person name="Coyle M."/>
            <person name="Deiros D.R."/>
            <person name="Dinh H."/>
            <person name="Forbes L."/>
            <person name="Fowler G."/>
            <person name="Francisco L."/>
            <person name="Fu Q."/>
            <person name="Gubbala S."/>
            <person name="Hale W."/>
            <person name="Han Y."/>
            <person name="Hemphill L."/>
            <person name="Highlander S.K."/>
            <person name="Hirani K."/>
            <person name="Hogues M."/>
            <person name="Jackson L."/>
            <person name="Jakkamsetti A."/>
            <person name="Javaid M."/>
            <person name="Jiang H."/>
            <person name="Korchina V."/>
            <person name="Kovar C."/>
            <person name="Lara F."/>
            <person name="Lee S."/>
            <person name="Mata R."/>
            <person name="Mathew T."/>
            <person name="Moen C."/>
            <person name="Morales K."/>
            <person name="Munidasa M."/>
            <person name="Nazareth L."/>
            <person name="Ngo R."/>
            <person name="Nguyen L."/>
            <person name="Okwuonu G."/>
            <person name="Ongeri F."/>
            <person name="Patil S."/>
            <person name="Petrosino J."/>
            <person name="Pham C."/>
            <person name="Pham P."/>
            <person name="Pu L.-L."/>
            <person name="Puazo M."/>
            <person name="Raj R."/>
            <person name="Reid J."/>
            <person name="Rouhana J."/>
            <person name="Saada N."/>
            <person name="Shang Y."/>
            <person name="Simmons D."/>
            <person name="Thornton R."/>
            <person name="Warren J."/>
            <person name="Weissenberger G."/>
            <person name="Zhang J."/>
            <person name="Zhang L."/>
            <person name="Zhou C."/>
            <person name="Zhu D."/>
            <person name="Muzny D."/>
            <person name="Worley K."/>
            <person name="Gibbs R."/>
        </authorList>
    </citation>
    <scope>NUCLEOTIDE SEQUENCE [LARGE SCALE GENOMIC DNA]</scope>
    <source>
        <strain evidence="1">DSM 44291</strain>
    </source>
</reference>
<protein>
    <submittedName>
        <fullName evidence="1">Uncharacterized protein</fullName>
    </submittedName>
</protein>
<sequence>MAAELDYAFLAEYAKTESGTLTSVGASFTEVQGQSYPAMMELSVAGRVRRAEEDTAPKLSIRFFKDGEEDDLVFAERVLEDEDNAVKYDGKVASVFVLRGPIFMEAPGLYKCELALDDKPVRVLAFEALPGDES</sequence>
<proteinExistence type="predicted"/>
<dbReference type="Proteomes" id="UP000006196">
    <property type="component" value="Unassembled WGS sequence"/>
</dbReference>
<dbReference type="STRING" id="525263.HMPREF0298_1896"/>
<gene>
    <name evidence="1" type="ORF">HMPREF0298_1896</name>
</gene>
<keyword evidence="2" id="KW-1185">Reference proteome</keyword>